<dbReference type="InterPro" id="IPR014721">
    <property type="entry name" value="Ribsml_uS5_D2-typ_fold_subgr"/>
</dbReference>
<comment type="pathway">
    <text evidence="1">Carbohydrate metabolism; galactose metabolism.</text>
</comment>
<evidence type="ECO:0000256" key="4">
    <source>
        <dbReference type="ARBA" id="ARBA00019487"/>
    </source>
</evidence>
<evidence type="ECO:0000259" key="13">
    <source>
        <dbReference type="Pfam" id="PF08544"/>
    </source>
</evidence>
<proteinExistence type="inferred from homology"/>
<evidence type="ECO:0000256" key="11">
    <source>
        <dbReference type="SAM" id="MobiDB-lite"/>
    </source>
</evidence>
<dbReference type="PANTHER" id="PTHR10457">
    <property type="entry name" value="MEVALONATE KINASE/GALACTOKINASE"/>
    <property type="match status" value="1"/>
</dbReference>
<evidence type="ECO:0000256" key="7">
    <source>
        <dbReference type="ARBA" id="ARBA00022777"/>
    </source>
</evidence>
<dbReference type="EMBL" id="CP141885">
    <property type="protein sequence ID" value="WRT67327.1"/>
    <property type="molecule type" value="Genomic_DNA"/>
</dbReference>
<comment type="similarity">
    <text evidence="2">Belongs to the GHMP kinase family. GalK subfamily.</text>
</comment>
<evidence type="ECO:0000259" key="14">
    <source>
        <dbReference type="Pfam" id="PF10509"/>
    </source>
</evidence>
<accession>A0ABZ1CZX8</accession>
<evidence type="ECO:0000313" key="16">
    <source>
        <dbReference type="Proteomes" id="UP001329825"/>
    </source>
</evidence>
<dbReference type="GeneID" id="87956428"/>
<dbReference type="Pfam" id="PF08544">
    <property type="entry name" value="GHMP_kinases_C"/>
    <property type="match status" value="1"/>
</dbReference>
<dbReference type="InterPro" id="IPR006203">
    <property type="entry name" value="GHMP_knse_ATP-bd_CS"/>
</dbReference>
<dbReference type="Gene3D" id="3.30.230.10">
    <property type="match status" value="1"/>
</dbReference>
<evidence type="ECO:0000256" key="1">
    <source>
        <dbReference type="ARBA" id="ARBA00004947"/>
    </source>
</evidence>
<organism evidence="15 16">
    <name type="scientific">Kwoniella shivajii</name>
    <dbReference type="NCBI Taxonomy" id="564305"/>
    <lineage>
        <taxon>Eukaryota</taxon>
        <taxon>Fungi</taxon>
        <taxon>Dikarya</taxon>
        <taxon>Basidiomycota</taxon>
        <taxon>Agaricomycotina</taxon>
        <taxon>Tremellomycetes</taxon>
        <taxon>Tremellales</taxon>
        <taxon>Cryptococcaceae</taxon>
        <taxon>Kwoniella</taxon>
    </lineage>
</organism>
<dbReference type="Proteomes" id="UP001329825">
    <property type="component" value="Chromosome 5"/>
</dbReference>
<dbReference type="Gene3D" id="3.30.70.890">
    <property type="entry name" value="GHMP kinase, C-terminal domain"/>
    <property type="match status" value="1"/>
</dbReference>
<evidence type="ECO:0000256" key="10">
    <source>
        <dbReference type="ARBA" id="ARBA00049538"/>
    </source>
</evidence>
<dbReference type="PROSITE" id="PS00627">
    <property type="entry name" value="GHMP_KINASES_ATP"/>
    <property type="match status" value="1"/>
</dbReference>
<keyword evidence="5" id="KW-0808">Transferase</keyword>
<feature type="region of interest" description="Disordered" evidence="11">
    <location>
        <begin position="90"/>
        <end position="111"/>
    </location>
</feature>
<keyword evidence="8" id="KW-0067">ATP-binding</keyword>
<keyword evidence="6" id="KW-0547">Nucleotide-binding</keyword>
<evidence type="ECO:0000256" key="2">
    <source>
        <dbReference type="ARBA" id="ARBA00006566"/>
    </source>
</evidence>
<evidence type="ECO:0000256" key="5">
    <source>
        <dbReference type="ARBA" id="ARBA00022679"/>
    </source>
</evidence>
<feature type="domain" description="GHMP kinase C-terminal" evidence="13">
    <location>
        <begin position="507"/>
        <end position="576"/>
    </location>
</feature>
<dbReference type="PRINTS" id="PR00959">
    <property type="entry name" value="MEVGALKINASE"/>
</dbReference>
<keyword evidence="7" id="KW-0418">Kinase</keyword>
<name>A0ABZ1CZX8_9TREE</name>
<gene>
    <name evidence="15" type="ORF">IL334_004297</name>
</gene>
<dbReference type="Gene3D" id="1.20.1440.340">
    <property type="match status" value="1"/>
</dbReference>
<sequence length="621" mass="68701">MAAKASIPIWNDLNQIYPSSSSVKRERLRWSKLINKFELTYGSKPKYIIRAPGRVNILGEHIDYSLFPVLPAAIEQDILVALRPTSPIKSSSFSASSSSASSSSSSSSSVNPVIHLSNVSDKYHSSTFTLTHDPSKGCDRGWNVDLDSAKGWDKYVRFAILESLAELYPNGWAKGNGKGIGPNSMDIMIDGNVPPGSGLSSSAAMVVASVLTFIISNNLEKGKTKEDVINLSIASEHRMGLRTGGMDQSASVLSIPHSLLHLEFHPRLLPTPLPLPPSLAVVITNSLAPHSLTDSAPEHYNLRVVEVLCATRILLHRWGLSGKAGKKRIWLREALDLWSGGKQGRNLNSQLDYRKLLVDTLDEIKFLRRENGWTEGEMIQSSGLSKQDFDDVYLHYLKIRTDRFHLYERLYHTLTESIRVYDFAQTCRNIASSSSGSSSFSSTPTCTKSLLYENGMRNHVNGSCHDHNETNKHTNGSTKMNGCSSPFTTYVNGSPAKINADSYDPQFTRLGELLNQSHDCMRDIYKCTHPFVDELQSNSLRKGALGSRMTGGGWGGSVISLIPIQQVDTFLQEIRNSYQPYKDISDDEFAKAAFATLPGQGAGVYVIDEYQNEFTERMSQC</sequence>
<comment type="catalytic activity">
    <reaction evidence="10">
        <text>alpha-D-galactose + ATP = alpha-D-galactose 1-phosphate + ADP + H(+)</text>
        <dbReference type="Rhea" id="RHEA:13553"/>
        <dbReference type="ChEBI" id="CHEBI:15378"/>
        <dbReference type="ChEBI" id="CHEBI:28061"/>
        <dbReference type="ChEBI" id="CHEBI:30616"/>
        <dbReference type="ChEBI" id="CHEBI:58336"/>
        <dbReference type="ChEBI" id="CHEBI:456216"/>
        <dbReference type="EC" id="2.7.1.6"/>
    </reaction>
    <physiologicalReaction direction="left-to-right" evidence="10">
        <dbReference type="Rhea" id="RHEA:13554"/>
    </physiologicalReaction>
</comment>
<dbReference type="Pfam" id="PF10509">
    <property type="entry name" value="GalKase_gal_bdg"/>
    <property type="match status" value="1"/>
</dbReference>
<dbReference type="InterPro" id="IPR020568">
    <property type="entry name" value="Ribosomal_Su5_D2-typ_SF"/>
</dbReference>
<evidence type="ECO:0000259" key="12">
    <source>
        <dbReference type="Pfam" id="PF00288"/>
    </source>
</evidence>
<dbReference type="InterPro" id="IPR006204">
    <property type="entry name" value="GHMP_kinase_N_dom"/>
</dbReference>
<dbReference type="RefSeq" id="XP_062792067.1">
    <property type="nucleotide sequence ID" value="XM_062936016.1"/>
</dbReference>
<dbReference type="Pfam" id="PF00288">
    <property type="entry name" value="GHMP_kinases_N"/>
    <property type="match status" value="1"/>
</dbReference>
<dbReference type="EC" id="2.7.1.6" evidence="3"/>
<dbReference type="InterPro" id="IPR000705">
    <property type="entry name" value="Galactokinase"/>
</dbReference>
<evidence type="ECO:0000256" key="6">
    <source>
        <dbReference type="ARBA" id="ARBA00022741"/>
    </source>
</evidence>
<evidence type="ECO:0000313" key="15">
    <source>
        <dbReference type="EMBL" id="WRT67327.1"/>
    </source>
</evidence>
<evidence type="ECO:0000256" key="9">
    <source>
        <dbReference type="ARBA" id="ARBA00029590"/>
    </source>
</evidence>
<feature type="domain" description="Galactokinase N-terminal" evidence="14">
    <location>
        <begin position="35"/>
        <end position="84"/>
    </location>
</feature>
<protein>
    <recommendedName>
        <fullName evidence="4">Galactokinase</fullName>
        <ecNumber evidence="3">2.7.1.6</ecNumber>
    </recommendedName>
    <alternativeName>
        <fullName evidence="9">Galactose kinase</fullName>
    </alternativeName>
</protein>
<keyword evidence="16" id="KW-1185">Reference proteome</keyword>
<dbReference type="SUPFAM" id="SSF55060">
    <property type="entry name" value="GHMP Kinase, C-terminal domain"/>
    <property type="match status" value="2"/>
</dbReference>
<evidence type="ECO:0000256" key="8">
    <source>
        <dbReference type="ARBA" id="ARBA00022840"/>
    </source>
</evidence>
<dbReference type="InterPro" id="IPR036554">
    <property type="entry name" value="GHMP_kinase_C_sf"/>
</dbReference>
<feature type="domain" description="GHMP kinase N-terminal" evidence="12">
    <location>
        <begin position="181"/>
        <end position="253"/>
    </location>
</feature>
<dbReference type="InterPro" id="IPR019539">
    <property type="entry name" value="GalKase_N"/>
</dbReference>
<dbReference type="PRINTS" id="PR00473">
    <property type="entry name" value="GALCTOKINASE"/>
</dbReference>
<dbReference type="PANTHER" id="PTHR10457:SF7">
    <property type="entry name" value="GALACTOKINASE-RELATED"/>
    <property type="match status" value="1"/>
</dbReference>
<dbReference type="InterPro" id="IPR013750">
    <property type="entry name" value="GHMP_kinase_C_dom"/>
</dbReference>
<evidence type="ECO:0000256" key="3">
    <source>
        <dbReference type="ARBA" id="ARBA00012315"/>
    </source>
</evidence>
<dbReference type="SUPFAM" id="SSF54211">
    <property type="entry name" value="Ribosomal protein S5 domain 2-like"/>
    <property type="match status" value="1"/>
</dbReference>
<reference evidence="15 16" key="1">
    <citation type="submission" date="2024-01" db="EMBL/GenBank/DDBJ databases">
        <title>Comparative genomics of Cryptococcus and Kwoniella reveals pathogenesis evolution and contrasting modes of karyotype evolution via chromosome fusion or intercentromeric recombination.</title>
        <authorList>
            <person name="Coelho M.A."/>
            <person name="David-Palma M."/>
            <person name="Shea T."/>
            <person name="Bowers K."/>
            <person name="McGinley-Smith S."/>
            <person name="Mohammad A.W."/>
            <person name="Gnirke A."/>
            <person name="Yurkov A.M."/>
            <person name="Nowrousian M."/>
            <person name="Sun S."/>
            <person name="Cuomo C.A."/>
            <person name="Heitman J."/>
        </authorList>
    </citation>
    <scope>NUCLEOTIDE SEQUENCE [LARGE SCALE GENOMIC DNA]</scope>
    <source>
        <strain evidence="15">CBS 11374</strain>
    </source>
</reference>
<feature type="compositionally biased region" description="Low complexity" evidence="11">
    <location>
        <begin position="90"/>
        <end position="109"/>
    </location>
</feature>